<evidence type="ECO:0000256" key="13">
    <source>
        <dbReference type="SAM" id="Phobius"/>
    </source>
</evidence>
<evidence type="ECO:0000256" key="1">
    <source>
        <dbReference type="ARBA" id="ARBA00004651"/>
    </source>
</evidence>
<comment type="similarity">
    <text evidence="12">Belongs to the G-protein coupled receptor 1 family.</text>
</comment>
<evidence type="ECO:0000256" key="4">
    <source>
        <dbReference type="ARBA" id="ARBA00022989"/>
    </source>
</evidence>
<dbReference type="SUPFAM" id="SSF81321">
    <property type="entry name" value="Family A G protein-coupled receptor-like"/>
    <property type="match status" value="1"/>
</dbReference>
<dbReference type="GO" id="GO:0005886">
    <property type="term" value="C:plasma membrane"/>
    <property type="evidence" value="ECO:0007669"/>
    <property type="project" value="UniProtKB-SubCell"/>
</dbReference>
<keyword evidence="3 12" id="KW-0812">Transmembrane</keyword>
<dbReference type="PRINTS" id="PR00237">
    <property type="entry name" value="GPCRRHODOPSN"/>
</dbReference>
<evidence type="ECO:0000256" key="5">
    <source>
        <dbReference type="ARBA" id="ARBA00023040"/>
    </source>
</evidence>
<feature type="transmembrane region" description="Helical" evidence="13">
    <location>
        <begin position="87"/>
        <end position="107"/>
    </location>
</feature>
<dbReference type="PROSITE" id="PS50262">
    <property type="entry name" value="G_PROTEIN_RECEP_F1_2"/>
    <property type="match status" value="1"/>
</dbReference>
<dbReference type="PANTHER" id="PTHR24225:SF0">
    <property type="entry name" value="N-FORMYL PEPTIDE RECEPTOR 2"/>
    <property type="match status" value="1"/>
</dbReference>
<keyword evidence="7" id="KW-1015">Disulfide bond</keyword>
<evidence type="ECO:0000313" key="15">
    <source>
        <dbReference type="EMBL" id="KAL0965637.1"/>
    </source>
</evidence>
<dbReference type="PRINTS" id="PR00526">
    <property type="entry name" value="FMETLEUPHER"/>
</dbReference>
<dbReference type="GO" id="GO:0004930">
    <property type="term" value="F:G protein-coupled receptor activity"/>
    <property type="evidence" value="ECO:0007669"/>
    <property type="project" value="UniProtKB-KW"/>
</dbReference>
<evidence type="ECO:0000259" key="14">
    <source>
        <dbReference type="PROSITE" id="PS50262"/>
    </source>
</evidence>
<evidence type="ECO:0000256" key="7">
    <source>
        <dbReference type="ARBA" id="ARBA00023157"/>
    </source>
</evidence>
<dbReference type="InterPro" id="IPR017452">
    <property type="entry name" value="GPCR_Rhodpsn_7TM"/>
</dbReference>
<feature type="transmembrane region" description="Helical" evidence="13">
    <location>
        <begin position="46"/>
        <end position="66"/>
    </location>
</feature>
<feature type="domain" description="G-protein coupled receptors family 1 profile" evidence="14">
    <location>
        <begin position="1"/>
        <end position="228"/>
    </location>
</feature>
<feature type="transmembrane region" description="Helical" evidence="13">
    <location>
        <begin position="7"/>
        <end position="26"/>
    </location>
</feature>
<dbReference type="InterPro" id="IPR000276">
    <property type="entry name" value="GPCR_Rhodpsn"/>
</dbReference>
<evidence type="ECO:0000256" key="10">
    <source>
        <dbReference type="ARBA" id="ARBA00023224"/>
    </source>
</evidence>
<dbReference type="EMBL" id="JAGEUA010000009">
    <property type="protein sequence ID" value="KAL0965637.1"/>
    <property type="molecule type" value="Genomic_DNA"/>
</dbReference>
<evidence type="ECO:0000256" key="9">
    <source>
        <dbReference type="ARBA" id="ARBA00023180"/>
    </source>
</evidence>
<reference evidence="15 16" key="1">
    <citation type="submission" date="2024-06" db="EMBL/GenBank/DDBJ databases">
        <authorList>
            <person name="Pan Q."/>
            <person name="Wen M."/>
            <person name="Jouanno E."/>
            <person name="Zahm M."/>
            <person name="Klopp C."/>
            <person name="Cabau C."/>
            <person name="Louis A."/>
            <person name="Berthelot C."/>
            <person name="Parey E."/>
            <person name="Roest Crollius H."/>
            <person name="Montfort J."/>
            <person name="Robinson-Rechavi M."/>
            <person name="Bouchez O."/>
            <person name="Lampietro C."/>
            <person name="Lopez Roques C."/>
            <person name="Donnadieu C."/>
            <person name="Postlethwait J."/>
            <person name="Bobe J."/>
            <person name="Verreycken H."/>
            <person name="Guiguen Y."/>
        </authorList>
    </citation>
    <scope>NUCLEOTIDE SEQUENCE [LARGE SCALE GENOMIC DNA]</scope>
    <source>
        <strain evidence="15">Up_M1</strain>
        <tissue evidence="15">Testis</tissue>
    </source>
</reference>
<sequence length="276" mass="31323">MKTTVNTTWYLSLAISDFLFCFLLPLNIVSMATSQWPFGLVMCKLASSAMLLNLFSSVLLLVLISVDRCILITFPVWAQNHRTVPRASGVVILMWVLSAALTVPSLVHRQIKQHRNKTLCYTDYQSSHKAVALIRLVCGFVVPFLIILFCYSVMLVKLRSRPMRSMKPFKVMTALIMSFFICWVPYHTFILLEMNLLELNLSLDLVYNGLTAGVTLAAANSILNPMLYVFMGHDFRQTLKRSILSKIENAMAEDGQPVRRNLSNFHSCESRTFTPV</sequence>
<keyword evidence="6 13" id="KW-0472">Membrane</keyword>
<comment type="subcellular location">
    <subcellularLocation>
        <location evidence="1">Cell membrane</location>
        <topology evidence="1">Multi-pass membrane protein</topology>
    </subcellularLocation>
</comment>
<feature type="transmembrane region" description="Helical" evidence="13">
    <location>
        <begin position="206"/>
        <end position="231"/>
    </location>
</feature>
<evidence type="ECO:0000313" key="16">
    <source>
        <dbReference type="Proteomes" id="UP001557470"/>
    </source>
</evidence>
<keyword evidence="9" id="KW-0325">Glycoprotein</keyword>
<name>A0ABD0WMZ2_UMBPY</name>
<evidence type="ECO:0000256" key="11">
    <source>
        <dbReference type="ARBA" id="ARBA00025736"/>
    </source>
</evidence>
<protein>
    <recommendedName>
        <fullName evidence="14">G-protein coupled receptors family 1 profile domain-containing protein</fullName>
    </recommendedName>
</protein>
<feature type="transmembrane region" description="Helical" evidence="13">
    <location>
        <begin position="168"/>
        <end position="186"/>
    </location>
</feature>
<dbReference type="Proteomes" id="UP001557470">
    <property type="component" value="Unassembled WGS sequence"/>
</dbReference>
<keyword evidence="4 13" id="KW-1133">Transmembrane helix</keyword>
<gene>
    <name evidence="15" type="ORF">UPYG_G00283810</name>
</gene>
<keyword evidence="16" id="KW-1185">Reference proteome</keyword>
<evidence type="ECO:0000256" key="3">
    <source>
        <dbReference type="ARBA" id="ARBA00022692"/>
    </source>
</evidence>
<dbReference type="PANTHER" id="PTHR24225">
    <property type="entry name" value="CHEMOTACTIC RECEPTOR"/>
    <property type="match status" value="1"/>
</dbReference>
<evidence type="ECO:0000256" key="2">
    <source>
        <dbReference type="ARBA" id="ARBA00022475"/>
    </source>
</evidence>
<evidence type="ECO:0000256" key="12">
    <source>
        <dbReference type="RuleBase" id="RU000688"/>
    </source>
</evidence>
<proteinExistence type="inferred from homology"/>
<keyword evidence="10 12" id="KW-0807">Transducer</keyword>
<feature type="transmembrane region" description="Helical" evidence="13">
    <location>
        <begin position="132"/>
        <end position="156"/>
    </location>
</feature>
<keyword evidence="5 12" id="KW-0297">G-protein coupled receptor</keyword>
<accession>A0ABD0WMZ2</accession>
<dbReference type="Pfam" id="PF00001">
    <property type="entry name" value="7tm_1"/>
    <property type="match status" value="1"/>
</dbReference>
<dbReference type="AlphaFoldDB" id="A0ABD0WMZ2"/>
<evidence type="ECO:0000256" key="6">
    <source>
        <dbReference type="ARBA" id="ARBA00023136"/>
    </source>
</evidence>
<dbReference type="InterPro" id="IPR000826">
    <property type="entry name" value="Formyl_rcpt-rel"/>
</dbReference>
<comment type="similarity">
    <text evidence="11">Belongs to the chemokine-like receptor (CMKLR) family.</text>
</comment>
<dbReference type="PROSITE" id="PS00237">
    <property type="entry name" value="G_PROTEIN_RECEP_F1_1"/>
    <property type="match status" value="1"/>
</dbReference>
<keyword evidence="8 12" id="KW-0675">Receptor</keyword>
<keyword evidence="2" id="KW-1003">Cell membrane</keyword>
<evidence type="ECO:0000256" key="8">
    <source>
        <dbReference type="ARBA" id="ARBA00023170"/>
    </source>
</evidence>
<organism evidence="15 16">
    <name type="scientific">Umbra pygmaea</name>
    <name type="common">Eastern mudminnow</name>
    <dbReference type="NCBI Taxonomy" id="75934"/>
    <lineage>
        <taxon>Eukaryota</taxon>
        <taxon>Metazoa</taxon>
        <taxon>Chordata</taxon>
        <taxon>Craniata</taxon>
        <taxon>Vertebrata</taxon>
        <taxon>Euteleostomi</taxon>
        <taxon>Actinopterygii</taxon>
        <taxon>Neopterygii</taxon>
        <taxon>Teleostei</taxon>
        <taxon>Protacanthopterygii</taxon>
        <taxon>Esociformes</taxon>
        <taxon>Umbridae</taxon>
        <taxon>Umbra</taxon>
    </lineage>
</organism>
<comment type="caution">
    <text evidence="15">The sequence shown here is derived from an EMBL/GenBank/DDBJ whole genome shotgun (WGS) entry which is preliminary data.</text>
</comment>
<dbReference type="Gene3D" id="1.20.1070.10">
    <property type="entry name" value="Rhodopsin 7-helix transmembrane proteins"/>
    <property type="match status" value="1"/>
</dbReference>